<dbReference type="Pfam" id="PF02452">
    <property type="entry name" value="PemK_toxin"/>
    <property type="match status" value="1"/>
</dbReference>
<dbReference type="SUPFAM" id="SSF50118">
    <property type="entry name" value="Cell growth inhibitor/plasmid maintenance toxic component"/>
    <property type="match status" value="1"/>
</dbReference>
<evidence type="ECO:0000313" key="1">
    <source>
        <dbReference type="EMBL" id="GAI60654.1"/>
    </source>
</evidence>
<gene>
    <name evidence="1" type="ORF">S12H4_07642</name>
</gene>
<comment type="caution">
    <text evidence="1">The sequence shown here is derived from an EMBL/GenBank/DDBJ whole genome shotgun (WGS) entry which is preliminary data.</text>
</comment>
<protein>
    <recommendedName>
        <fullName evidence="2">PemK-like protein</fullName>
    </recommendedName>
</protein>
<reference evidence="1" key="1">
    <citation type="journal article" date="2014" name="Front. Microbiol.">
        <title>High frequency of phylogenetically diverse reductive dehalogenase-homologous genes in deep subseafloor sedimentary metagenomes.</title>
        <authorList>
            <person name="Kawai M."/>
            <person name="Futagami T."/>
            <person name="Toyoda A."/>
            <person name="Takaki Y."/>
            <person name="Nishi S."/>
            <person name="Hori S."/>
            <person name="Arai W."/>
            <person name="Tsubouchi T."/>
            <person name="Morono Y."/>
            <person name="Uchiyama I."/>
            <person name="Ito T."/>
            <person name="Fujiyama A."/>
            <person name="Inagaki F."/>
            <person name="Takami H."/>
        </authorList>
    </citation>
    <scope>NUCLEOTIDE SEQUENCE</scope>
    <source>
        <strain evidence="1">Expedition CK06-06</strain>
    </source>
</reference>
<dbReference type="InterPro" id="IPR003477">
    <property type="entry name" value="PemK-like"/>
</dbReference>
<name>X1RYQ9_9ZZZZ</name>
<dbReference type="Gene3D" id="2.30.30.110">
    <property type="match status" value="1"/>
</dbReference>
<dbReference type="AlphaFoldDB" id="X1RYQ9"/>
<accession>X1RYQ9</accession>
<proteinExistence type="predicted"/>
<sequence length="113" mass="12752">MIKNKIVLVPFPFDDFSLTKVRPAICLTSTIGKYNHVVIAFISSKIPDEINNSDIIIRKSDKICSGTGLVVDSIIRLHRLVTIPKSLIKRKLGEANDSLIYEINSKLRQLFEL</sequence>
<dbReference type="InterPro" id="IPR011067">
    <property type="entry name" value="Plasmid_toxin/cell-grow_inhib"/>
</dbReference>
<organism evidence="1">
    <name type="scientific">marine sediment metagenome</name>
    <dbReference type="NCBI Taxonomy" id="412755"/>
    <lineage>
        <taxon>unclassified sequences</taxon>
        <taxon>metagenomes</taxon>
        <taxon>ecological metagenomes</taxon>
    </lineage>
</organism>
<dbReference type="EMBL" id="BARW01002842">
    <property type="protein sequence ID" value="GAI60654.1"/>
    <property type="molecule type" value="Genomic_DNA"/>
</dbReference>
<dbReference type="GO" id="GO:0003677">
    <property type="term" value="F:DNA binding"/>
    <property type="evidence" value="ECO:0007669"/>
    <property type="project" value="InterPro"/>
</dbReference>
<evidence type="ECO:0008006" key="2">
    <source>
        <dbReference type="Google" id="ProtNLM"/>
    </source>
</evidence>